<protein>
    <submittedName>
        <fullName evidence="1">Uncharacterized protein</fullName>
    </submittedName>
</protein>
<reference evidence="1 2" key="1">
    <citation type="submission" date="2018-04" db="EMBL/GenBank/DDBJ databases">
        <title>Complete genome sequences of Streptomyces lydicus strain WYEC and characterization of antagonistic properties of biological control agents.</title>
        <authorList>
            <person name="Mariita R.M."/>
            <person name="Sello J.K."/>
        </authorList>
    </citation>
    <scope>NUCLEOTIDE SEQUENCE [LARGE SCALE GENOMIC DNA]</scope>
    <source>
        <strain evidence="1 2">WYEC 108</strain>
    </source>
</reference>
<dbReference type="Proteomes" id="UP000275579">
    <property type="component" value="Chromosome"/>
</dbReference>
<proteinExistence type="predicted"/>
<dbReference type="AlphaFoldDB" id="A0A3Q9KAB5"/>
<evidence type="ECO:0000313" key="1">
    <source>
        <dbReference type="EMBL" id="AZS75698.1"/>
    </source>
</evidence>
<accession>A0A3Q9KAB5</accession>
<gene>
    <name evidence="1" type="ORF">DDE74_36690</name>
</gene>
<organism evidence="1 2">
    <name type="scientific">Streptomyces lydicus</name>
    <dbReference type="NCBI Taxonomy" id="47763"/>
    <lineage>
        <taxon>Bacteria</taxon>
        <taxon>Bacillati</taxon>
        <taxon>Actinomycetota</taxon>
        <taxon>Actinomycetes</taxon>
        <taxon>Kitasatosporales</taxon>
        <taxon>Streptomycetaceae</taxon>
        <taxon>Streptomyces</taxon>
    </lineage>
</organism>
<name>A0A3Q9KAB5_9ACTN</name>
<dbReference type="EMBL" id="CP029042">
    <property type="protein sequence ID" value="AZS75698.1"/>
    <property type="molecule type" value="Genomic_DNA"/>
</dbReference>
<sequence>MYVARLGERLIPFQYREHAVAVVFLWGADRSDGAAEVEEWERWNGERQEPDGVRVICDRVPGRRGVHDGHAALLPGGERLNIGALAHHAPPRPGG</sequence>
<evidence type="ECO:0000313" key="2">
    <source>
        <dbReference type="Proteomes" id="UP000275579"/>
    </source>
</evidence>
<dbReference type="RefSeq" id="WP_127154426.1">
    <property type="nucleotide sequence ID" value="NZ_CP029042.1"/>
</dbReference>